<dbReference type="EMBL" id="JAEFBJ010000004">
    <property type="protein sequence ID" value="KAG7621628.1"/>
    <property type="molecule type" value="Genomic_DNA"/>
</dbReference>
<feature type="region of interest" description="Disordered" evidence="1">
    <location>
        <begin position="115"/>
        <end position="169"/>
    </location>
</feature>
<reference evidence="2 3" key="1">
    <citation type="submission" date="2020-12" db="EMBL/GenBank/DDBJ databases">
        <title>Concerted genomic and epigenomic changes stabilize Arabidopsis allopolyploids.</title>
        <authorList>
            <person name="Chen Z."/>
        </authorList>
    </citation>
    <scope>NUCLEOTIDE SEQUENCE [LARGE SCALE GENOMIC DNA]</scope>
    <source>
        <strain evidence="2">As9502</strain>
        <tissue evidence="2">Leaf</tissue>
    </source>
</reference>
<accession>A0A8T2EC47</accession>
<evidence type="ECO:0000313" key="2">
    <source>
        <dbReference type="EMBL" id="KAG7621628.1"/>
    </source>
</evidence>
<feature type="compositionally biased region" description="Basic and acidic residues" evidence="1">
    <location>
        <begin position="126"/>
        <end position="169"/>
    </location>
</feature>
<organism evidence="2 3">
    <name type="scientific">Arabidopsis suecica</name>
    <name type="common">Swedish thale-cress</name>
    <name type="synonym">Cardaminopsis suecica</name>
    <dbReference type="NCBI Taxonomy" id="45249"/>
    <lineage>
        <taxon>Eukaryota</taxon>
        <taxon>Viridiplantae</taxon>
        <taxon>Streptophyta</taxon>
        <taxon>Embryophyta</taxon>
        <taxon>Tracheophyta</taxon>
        <taxon>Spermatophyta</taxon>
        <taxon>Magnoliopsida</taxon>
        <taxon>eudicotyledons</taxon>
        <taxon>Gunneridae</taxon>
        <taxon>Pentapetalae</taxon>
        <taxon>rosids</taxon>
        <taxon>malvids</taxon>
        <taxon>Brassicales</taxon>
        <taxon>Brassicaceae</taxon>
        <taxon>Camelineae</taxon>
        <taxon>Arabidopsis</taxon>
    </lineage>
</organism>
<protein>
    <submittedName>
        <fullName evidence="2">Uncharacterized protein</fullName>
    </submittedName>
</protein>
<evidence type="ECO:0000256" key="1">
    <source>
        <dbReference type="SAM" id="MobiDB-lite"/>
    </source>
</evidence>
<dbReference type="SMR" id="A0A8T2EC47"/>
<proteinExistence type="predicted"/>
<sequence>MRKQTSIHETGPLKDFKSSHKSGHAKPNYDTLVLKIIPYITKIRSAAQKLYNLKAHAADLSMINAITTKLISRIKTNITKTTQQKMCTIKSNCRLRIDIHGIRLTDELLETSQLKNFENGGSPSRDPIEIRRKTVGKSRDVRPIQEKREARARERASESEMEKRAVMIN</sequence>
<keyword evidence="3" id="KW-1185">Reference proteome</keyword>
<feature type="region of interest" description="Disordered" evidence="1">
    <location>
        <begin position="1"/>
        <end position="24"/>
    </location>
</feature>
<dbReference type="AlphaFoldDB" id="A0A8T2EC47"/>
<comment type="caution">
    <text evidence="2">The sequence shown here is derived from an EMBL/GenBank/DDBJ whole genome shotgun (WGS) entry which is preliminary data.</text>
</comment>
<name>A0A8T2EC47_ARASU</name>
<evidence type="ECO:0000313" key="3">
    <source>
        <dbReference type="Proteomes" id="UP000694251"/>
    </source>
</evidence>
<gene>
    <name evidence="2" type="ORF">ISN44_As04g025160</name>
</gene>
<dbReference type="Proteomes" id="UP000694251">
    <property type="component" value="Chromosome 4"/>
</dbReference>